<dbReference type="Proteomes" id="UP000176914">
    <property type="component" value="Unassembled WGS sequence"/>
</dbReference>
<accession>A0A1F6E700</accession>
<keyword evidence="5" id="KW-0378">Hydrolase</keyword>
<name>A0A1F6E700_9BACT</name>
<dbReference type="SUPFAM" id="SSF54786">
    <property type="entry name" value="YcfA/nrd intein domain"/>
    <property type="match status" value="1"/>
</dbReference>
<comment type="caution">
    <text evidence="8">The sequence shown here is derived from an EMBL/GenBank/DDBJ whole genome shotgun (WGS) entry which is preliminary data.</text>
</comment>
<reference evidence="8 9" key="1">
    <citation type="journal article" date="2016" name="Nat. Commun.">
        <title>Thousands of microbial genomes shed light on interconnected biogeochemical processes in an aquifer system.</title>
        <authorList>
            <person name="Anantharaman K."/>
            <person name="Brown C.T."/>
            <person name="Hug L.A."/>
            <person name="Sharon I."/>
            <person name="Castelle C.J."/>
            <person name="Probst A.J."/>
            <person name="Thomas B.C."/>
            <person name="Singh A."/>
            <person name="Wilkins M.J."/>
            <person name="Karaoz U."/>
            <person name="Brodie E.L."/>
            <person name="Williams K.H."/>
            <person name="Hubbard S.S."/>
            <person name="Banfield J.F."/>
        </authorList>
    </citation>
    <scope>NUCLEOTIDE SEQUENCE [LARGE SCALE GENOMIC DNA]</scope>
</reference>
<dbReference type="GO" id="GO:0003729">
    <property type="term" value="F:mRNA binding"/>
    <property type="evidence" value="ECO:0007669"/>
    <property type="project" value="InterPro"/>
</dbReference>
<evidence type="ECO:0008006" key="10">
    <source>
        <dbReference type="Google" id="ProtNLM"/>
    </source>
</evidence>
<dbReference type="GO" id="GO:0016787">
    <property type="term" value="F:hydrolase activity"/>
    <property type="evidence" value="ECO:0007669"/>
    <property type="project" value="UniProtKB-KW"/>
</dbReference>
<keyword evidence="4" id="KW-0255">Endonuclease</keyword>
<dbReference type="Pfam" id="PF07927">
    <property type="entry name" value="HicA_toxin"/>
    <property type="match status" value="1"/>
</dbReference>
<evidence type="ECO:0000256" key="5">
    <source>
        <dbReference type="ARBA" id="ARBA00022801"/>
    </source>
</evidence>
<evidence type="ECO:0000313" key="9">
    <source>
        <dbReference type="Proteomes" id="UP000176914"/>
    </source>
</evidence>
<dbReference type="EMBL" id="MFLL01000012">
    <property type="protein sequence ID" value="OGG69448.1"/>
    <property type="molecule type" value="Genomic_DNA"/>
</dbReference>
<proteinExistence type="inferred from homology"/>
<evidence type="ECO:0000313" key="8">
    <source>
        <dbReference type="EMBL" id="OGG69448.1"/>
    </source>
</evidence>
<dbReference type="Gene3D" id="3.30.920.30">
    <property type="entry name" value="Hypothetical protein"/>
    <property type="match status" value="1"/>
</dbReference>
<evidence type="ECO:0000256" key="3">
    <source>
        <dbReference type="ARBA" id="ARBA00022722"/>
    </source>
</evidence>
<keyword evidence="3" id="KW-0540">Nuclease</keyword>
<evidence type="ECO:0000256" key="1">
    <source>
        <dbReference type="ARBA" id="ARBA00006620"/>
    </source>
</evidence>
<sequence>MSILPMLGAAAVIRVLIKAGFIIARQKGSHIFLRHALDPRRFATVPKHSRDVSRKDLASILRQSKLSVEEFLRLLRK</sequence>
<keyword evidence="2" id="KW-1277">Toxin-antitoxin system</keyword>
<evidence type="ECO:0000256" key="4">
    <source>
        <dbReference type="ARBA" id="ARBA00022759"/>
    </source>
</evidence>
<evidence type="ECO:0000256" key="6">
    <source>
        <dbReference type="ARBA" id="ARBA00022884"/>
    </source>
</evidence>
<protein>
    <recommendedName>
        <fullName evidence="10">Addiction module toxin, HicA family</fullName>
    </recommendedName>
</protein>
<gene>
    <name evidence="8" type="ORF">A3C20_00910</name>
</gene>
<evidence type="ECO:0000256" key="7">
    <source>
        <dbReference type="ARBA" id="ARBA00023016"/>
    </source>
</evidence>
<dbReference type="GO" id="GO:0004519">
    <property type="term" value="F:endonuclease activity"/>
    <property type="evidence" value="ECO:0007669"/>
    <property type="project" value="UniProtKB-KW"/>
</dbReference>
<dbReference type="InterPro" id="IPR038570">
    <property type="entry name" value="HicA_sf"/>
</dbReference>
<dbReference type="InterPro" id="IPR012933">
    <property type="entry name" value="HicA_mRNA_interferase"/>
</dbReference>
<organism evidence="8 9">
    <name type="scientific">Candidatus Kaiserbacteria bacterium RIFCSPHIGHO2_02_FULL_55_25</name>
    <dbReference type="NCBI Taxonomy" id="1798498"/>
    <lineage>
        <taxon>Bacteria</taxon>
        <taxon>Candidatus Kaiseribacteriota</taxon>
    </lineage>
</organism>
<comment type="similarity">
    <text evidence="1">Belongs to the HicA mRNA interferase family.</text>
</comment>
<keyword evidence="6" id="KW-0694">RNA-binding</keyword>
<dbReference type="AlphaFoldDB" id="A0A1F6E700"/>
<keyword evidence="7" id="KW-0346">Stress response</keyword>
<evidence type="ECO:0000256" key="2">
    <source>
        <dbReference type="ARBA" id="ARBA00022649"/>
    </source>
</evidence>